<dbReference type="InterPro" id="IPR039426">
    <property type="entry name" value="TonB-dep_rcpt-like"/>
</dbReference>
<dbReference type="Gene3D" id="2.40.170.20">
    <property type="entry name" value="TonB-dependent receptor, beta-barrel domain"/>
    <property type="match status" value="1"/>
</dbReference>
<dbReference type="PROSITE" id="PS52016">
    <property type="entry name" value="TONB_DEPENDENT_REC_3"/>
    <property type="match status" value="1"/>
</dbReference>
<dbReference type="InterPro" id="IPR000531">
    <property type="entry name" value="Beta-barrel_TonB"/>
</dbReference>
<sequence>MNLIKQGLRLLFLSGLPILPLGLVAATSDNTTAIPDDEDIYLEELPIIISATRLAQPLNETPVATTIIDRQMIDASGAQTVADLLRLVPGFTVGSLNGNFQVAAYHGQSDRFSKQVQLLIDGRSIYLPTLSGVSWSDLVITLDDIERIEVIRGPNASTYGNNSFQAVISIITKHASEDQGHFSKVTVGSFNTLDAIYRFGGQSDNLDYRVSVNTKNNTGTALLDDDTTTNAFSYRLDFQINDTTTLFYQGGLQDSVYGDVLDTVNDSPNDVDVTTAFQHIKLEHSFDNDNSISVQYFYNLTKSFRSEFLGNVSLASFTAGTPVAPLFANIDSFDVIETLDLKSERHDLEVSYYYNPLDSLRLVSGGSIRADIVTAELVFEPGTPDTLNLYRFFTHGEYHASNDWLVNAGFMVENNDISGTDIAPRLAIIHHLNETHSIRLSASRGTRTPTLFDNSGNAAFRKQLTENGGQPLNNPVLEGLLGGDTLVNSLFFTSGNVQSEKITSYELGWMAQLLNKKLILDSKVFYDKSEKLIADVPFDSPIAEENIAVIDPNRTGAIDFANAADTDTYGIEISADYQIAESWRLYGYYAYLEIEATNTHTGANGDAAARLNRSVPTNSFAAMIIKQWKNRLSASLNLYYVDELDWIDRRHPITTPATSFQDRSAEAYSRVDFVLRKSTPTQNGRIDYSLILQNLAGDYYDYTKSNYTDASRQTVLLAGSRQEPRAYFELTFRFN</sequence>
<evidence type="ECO:0000256" key="2">
    <source>
        <dbReference type="ARBA" id="ARBA00022448"/>
    </source>
</evidence>
<evidence type="ECO:0000313" key="9">
    <source>
        <dbReference type="EMBL" id="VAW62294.1"/>
    </source>
</evidence>
<dbReference type="GO" id="GO:0009279">
    <property type="term" value="C:cell outer membrane"/>
    <property type="evidence" value="ECO:0007669"/>
    <property type="project" value="UniProtKB-SubCell"/>
</dbReference>
<evidence type="ECO:0000256" key="5">
    <source>
        <dbReference type="ARBA" id="ARBA00023136"/>
    </source>
</evidence>
<organism evidence="9">
    <name type="scientific">hydrothermal vent metagenome</name>
    <dbReference type="NCBI Taxonomy" id="652676"/>
    <lineage>
        <taxon>unclassified sequences</taxon>
        <taxon>metagenomes</taxon>
        <taxon>ecological metagenomes</taxon>
    </lineage>
</organism>
<reference evidence="9" key="1">
    <citation type="submission" date="2018-06" db="EMBL/GenBank/DDBJ databases">
        <authorList>
            <person name="Zhirakovskaya E."/>
        </authorList>
    </citation>
    <scope>NUCLEOTIDE SEQUENCE</scope>
</reference>
<feature type="domain" description="TonB-dependent receptor plug" evidence="8">
    <location>
        <begin position="58"/>
        <end position="166"/>
    </location>
</feature>
<dbReference type="SUPFAM" id="SSF56935">
    <property type="entry name" value="Porins"/>
    <property type="match status" value="1"/>
</dbReference>
<dbReference type="InterPro" id="IPR012910">
    <property type="entry name" value="Plug_dom"/>
</dbReference>
<evidence type="ECO:0000256" key="4">
    <source>
        <dbReference type="ARBA" id="ARBA00023077"/>
    </source>
</evidence>
<evidence type="ECO:0000256" key="3">
    <source>
        <dbReference type="ARBA" id="ARBA00022692"/>
    </source>
</evidence>
<feature type="domain" description="TonB-dependent receptor-like beta-barrel" evidence="7">
    <location>
        <begin position="223"/>
        <end position="675"/>
    </location>
</feature>
<dbReference type="PANTHER" id="PTHR30069">
    <property type="entry name" value="TONB-DEPENDENT OUTER MEMBRANE RECEPTOR"/>
    <property type="match status" value="1"/>
</dbReference>
<dbReference type="Gene3D" id="2.170.130.10">
    <property type="entry name" value="TonB-dependent receptor, plug domain"/>
    <property type="match status" value="1"/>
</dbReference>
<name>A0A3B0Y1B3_9ZZZZ</name>
<dbReference type="AlphaFoldDB" id="A0A3B0Y1B3"/>
<evidence type="ECO:0000256" key="1">
    <source>
        <dbReference type="ARBA" id="ARBA00004571"/>
    </source>
</evidence>
<dbReference type="Pfam" id="PF07715">
    <property type="entry name" value="Plug"/>
    <property type="match status" value="1"/>
</dbReference>
<dbReference type="PANTHER" id="PTHR30069:SF27">
    <property type="entry name" value="BLL4766 PROTEIN"/>
    <property type="match status" value="1"/>
</dbReference>
<dbReference type="GO" id="GO:0015344">
    <property type="term" value="F:siderophore uptake transmembrane transporter activity"/>
    <property type="evidence" value="ECO:0007669"/>
    <property type="project" value="TreeGrafter"/>
</dbReference>
<keyword evidence="2" id="KW-0813">Transport</keyword>
<dbReference type="GO" id="GO:0044718">
    <property type="term" value="P:siderophore transmembrane transport"/>
    <property type="evidence" value="ECO:0007669"/>
    <property type="project" value="TreeGrafter"/>
</dbReference>
<accession>A0A3B0Y1B3</accession>
<keyword evidence="4" id="KW-0798">TonB box</keyword>
<comment type="subcellular location">
    <subcellularLocation>
        <location evidence="1">Cell outer membrane</location>
        <topology evidence="1">Multi-pass membrane protein</topology>
    </subcellularLocation>
</comment>
<dbReference type="Pfam" id="PF00593">
    <property type="entry name" value="TonB_dep_Rec_b-barrel"/>
    <property type="match status" value="1"/>
</dbReference>
<dbReference type="InterPro" id="IPR037066">
    <property type="entry name" value="Plug_dom_sf"/>
</dbReference>
<dbReference type="InterPro" id="IPR036942">
    <property type="entry name" value="Beta-barrel_TonB_sf"/>
</dbReference>
<dbReference type="EMBL" id="UOFG01000166">
    <property type="protein sequence ID" value="VAW62294.1"/>
    <property type="molecule type" value="Genomic_DNA"/>
</dbReference>
<evidence type="ECO:0000256" key="6">
    <source>
        <dbReference type="ARBA" id="ARBA00023237"/>
    </source>
</evidence>
<gene>
    <name evidence="9" type="ORF">MNBD_GAMMA11-1585</name>
</gene>
<evidence type="ECO:0000259" key="7">
    <source>
        <dbReference type="Pfam" id="PF00593"/>
    </source>
</evidence>
<keyword evidence="6" id="KW-0998">Cell outer membrane</keyword>
<keyword evidence="5" id="KW-0472">Membrane</keyword>
<proteinExistence type="predicted"/>
<evidence type="ECO:0000259" key="8">
    <source>
        <dbReference type="Pfam" id="PF07715"/>
    </source>
</evidence>
<evidence type="ECO:0008006" key="10">
    <source>
        <dbReference type="Google" id="ProtNLM"/>
    </source>
</evidence>
<protein>
    <recommendedName>
        <fullName evidence="10">TonB-dependent receptor</fullName>
    </recommendedName>
</protein>
<keyword evidence="3" id="KW-0812">Transmembrane</keyword>